<dbReference type="Gene3D" id="1.10.10.10">
    <property type="entry name" value="Winged helix-like DNA-binding domain superfamily/Winged helix DNA-binding domain"/>
    <property type="match status" value="1"/>
</dbReference>
<dbReference type="Pfam" id="PF01047">
    <property type="entry name" value="MarR"/>
    <property type="match status" value="1"/>
</dbReference>
<dbReference type="InterPro" id="IPR000835">
    <property type="entry name" value="HTH_MarR-typ"/>
</dbReference>
<dbReference type="InterPro" id="IPR039422">
    <property type="entry name" value="MarR/SlyA-like"/>
</dbReference>
<dbReference type="SMART" id="SM00347">
    <property type="entry name" value="HTH_MARR"/>
    <property type="match status" value="1"/>
</dbReference>
<dbReference type="PANTHER" id="PTHR33164">
    <property type="entry name" value="TRANSCRIPTIONAL REGULATOR, MARR FAMILY"/>
    <property type="match status" value="1"/>
</dbReference>
<evidence type="ECO:0000313" key="2">
    <source>
        <dbReference type="EMBL" id="QVI61536.1"/>
    </source>
</evidence>
<dbReference type="PANTHER" id="PTHR33164:SF99">
    <property type="entry name" value="MARR FAMILY REGULATORY PROTEIN"/>
    <property type="match status" value="1"/>
</dbReference>
<evidence type="ECO:0000259" key="1">
    <source>
        <dbReference type="PROSITE" id="PS50995"/>
    </source>
</evidence>
<reference evidence="2 3" key="1">
    <citation type="submission" date="2021-05" db="EMBL/GenBank/DDBJ databases">
        <title>Novel species in genus Cellulomonas.</title>
        <authorList>
            <person name="Zhang G."/>
        </authorList>
    </citation>
    <scope>NUCLEOTIDE SEQUENCE [LARGE SCALE GENOMIC DNA]</scope>
    <source>
        <strain evidence="3">zg-ZUI222</strain>
    </source>
</reference>
<dbReference type="EMBL" id="CP074405">
    <property type="protein sequence ID" value="QVI61536.1"/>
    <property type="molecule type" value="Genomic_DNA"/>
</dbReference>
<gene>
    <name evidence="2" type="ORF">KG103_13810</name>
</gene>
<organism evidence="2 3">
    <name type="scientific">Cellulomonas wangleii</name>
    <dbReference type="NCBI Taxonomy" id="2816956"/>
    <lineage>
        <taxon>Bacteria</taxon>
        <taxon>Bacillati</taxon>
        <taxon>Actinomycetota</taxon>
        <taxon>Actinomycetes</taxon>
        <taxon>Micrococcales</taxon>
        <taxon>Cellulomonadaceae</taxon>
        <taxon>Cellulomonas</taxon>
    </lineage>
</organism>
<feature type="domain" description="HTH marR-type" evidence="1">
    <location>
        <begin position="42"/>
        <end position="185"/>
    </location>
</feature>
<dbReference type="Proteomes" id="UP000677804">
    <property type="component" value="Chromosome"/>
</dbReference>
<proteinExistence type="predicted"/>
<dbReference type="PROSITE" id="PS50995">
    <property type="entry name" value="HTH_MARR_2"/>
    <property type="match status" value="1"/>
</dbReference>
<dbReference type="SUPFAM" id="SSF46785">
    <property type="entry name" value="Winged helix' DNA-binding domain"/>
    <property type="match status" value="1"/>
</dbReference>
<evidence type="ECO:0000313" key="3">
    <source>
        <dbReference type="Proteomes" id="UP000677804"/>
    </source>
</evidence>
<dbReference type="InterPro" id="IPR036388">
    <property type="entry name" value="WH-like_DNA-bd_sf"/>
</dbReference>
<keyword evidence="3" id="KW-1185">Reference proteome</keyword>
<dbReference type="InterPro" id="IPR036390">
    <property type="entry name" value="WH_DNA-bd_sf"/>
</dbReference>
<protein>
    <submittedName>
        <fullName evidence="2">Winged helix-turn-helix transcriptional regulator</fullName>
    </submittedName>
</protein>
<sequence length="202" mass="22153">MGSSAVRCRTISLIRQVTVVDLSTTVGCRAQPLRRTPVPDDVRWLSATQQRDWRAFRDGTALLFDVLGRELDEGSGLSLGEYEVLVRLSEAPRRALRMSELADDLAHSRSRLTHTVARMERAGIVRREPALDDARGVNCVLTDHGWQVLVAAAPGHVESVRRHLVDVLDDAQLAALGEAMRVVVAHLRGPGRLPDADGDAAR</sequence>
<accession>A0ABX8D234</accession>
<name>A0ABX8D234_9CELL</name>